<comment type="caution">
    <text evidence="3">The sequence shown here is derived from an EMBL/GenBank/DDBJ whole genome shotgun (WGS) entry which is preliminary data.</text>
</comment>
<feature type="signal peptide" evidence="2">
    <location>
        <begin position="1"/>
        <end position="22"/>
    </location>
</feature>
<gene>
    <name evidence="4" type="ORF">GKD88_16470</name>
    <name evidence="3" type="ORF">GKE08_16590</name>
</gene>
<dbReference type="Proteomes" id="UP000480929">
    <property type="component" value="Unassembled WGS sequence"/>
</dbReference>
<evidence type="ECO:0000313" key="6">
    <source>
        <dbReference type="Proteomes" id="UP000480929"/>
    </source>
</evidence>
<proteinExistence type="predicted"/>
<feature type="chain" id="PRO_5026989302" evidence="2">
    <location>
        <begin position="23"/>
        <end position="528"/>
    </location>
</feature>
<evidence type="ECO:0000313" key="5">
    <source>
        <dbReference type="Proteomes" id="UP000433575"/>
    </source>
</evidence>
<sequence length="528" mass="55577">MKHHSFPALLSLCLILSGCSTAPTSTPSTSPVQTAEEAVSIILSDQEILVDGQAITGTGAVTLSHDIVYYEADQGTAYGEGSPADEHPAEEAAAHSVITIREPGTYRISGTLSQGQIAVDLGEDADNDPAAVVTLILDQAEITCTVAPAIIVYHAYECADEQAQSEVNTQAAGFNLIVADNTENYVKGAYVAKIYQEGTTKKLHKYDGAIESKVSMNIDGETEGNGILNVEASNEGIETAMHMTINGGNWFIHSADDSLNANEDGISVITINDGTVRCDAGAGEEGDGIDSNGWIVINGGMVLASANPTSMDSGLDSDNGIVIHGGTVLATGNMFDEIDEASTQNVAVFSFAQTLTAADWLVLADNDGQPAVGLNAPNAYTILVYSSPQLDAQEYTLAQTSSVKGEDLGGLVTSVQSTDELHALGYSQTTLGMGMRPQGGAFGKEENSQTGTAEDGRPQGERPQPDEQAERDHQPPADLKKPEEGDRPIQDRQDQGAFNEEPGEVNSVFSLQSGISMFSGIRRLEEAE</sequence>
<dbReference type="InterPro" id="IPR025584">
    <property type="entry name" value="Cthe_2159"/>
</dbReference>
<dbReference type="AlphaFoldDB" id="A0A6N7SAN7"/>
<feature type="region of interest" description="Disordered" evidence="1">
    <location>
        <begin position="429"/>
        <end position="506"/>
    </location>
</feature>
<dbReference type="PROSITE" id="PS51257">
    <property type="entry name" value="PROKAR_LIPOPROTEIN"/>
    <property type="match status" value="1"/>
</dbReference>
<dbReference type="RefSeq" id="WP_154240365.1">
    <property type="nucleotide sequence ID" value="NZ_CALJPI010000188.1"/>
</dbReference>
<keyword evidence="2" id="KW-0732">Signal</keyword>
<dbReference type="EMBL" id="WKPJ01000039">
    <property type="protein sequence ID" value="MSA90953.1"/>
    <property type="molecule type" value="Genomic_DNA"/>
</dbReference>
<dbReference type="Proteomes" id="UP000433575">
    <property type="component" value="Unassembled WGS sequence"/>
</dbReference>
<evidence type="ECO:0000256" key="1">
    <source>
        <dbReference type="SAM" id="MobiDB-lite"/>
    </source>
</evidence>
<keyword evidence="6" id="KW-1185">Reference proteome</keyword>
<evidence type="ECO:0000313" key="3">
    <source>
        <dbReference type="EMBL" id="MSA90953.1"/>
    </source>
</evidence>
<accession>A0A6N7SAN7</accession>
<protein>
    <submittedName>
        <fullName evidence="3">Carbohydrate-binding domain-containing protein</fullName>
    </submittedName>
</protein>
<evidence type="ECO:0000256" key="2">
    <source>
        <dbReference type="SAM" id="SignalP"/>
    </source>
</evidence>
<name>A0A6N7SAN7_9FIRM</name>
<dbReference type="Pfam" id="PF14262">
    <property type="entry name" value="Cthe_2159"/>
    <property type="match status" value="1"/>
</dbReference>
<feature type="compositionally biased region" description="Basic and acidic residues" evidence="1">
    <location>
        <begin position="454"/>
        <end position="494"/>
    </location>
</feature>
<dbReference type="EMBL" id="WKPI01000042">
    <property type="protein sequence ID" value="MSC34724.1"/>
    <property type="molecule type" value="Genomic_DNA"/>
</dbReference>
<dbReference type="OrthoDB" id="9812829at2"/>
<organism evidence="3 5">
    <name type="scientific">Holdemania massiliensis</name>
    <dbReference type="NCBI Taxonomy" id="1468449"/>
    <lineage>
        <taxon>Bacteria</taxon>
        <taxon>Bacillati</taxon>
        <taxon>Bacillota</taxon>
        <taxon>Erysipelotrichia</taxon>
        <taxon>Erysipelotrichales</taxon>
        <taxon>Erysipelotrichaceae</taxon>
        <taxon>Holdemania</taxon>
    </lineage>
</organism>
<evidence type="ECO:0000313" key="4">
    <source>
        <dbReference type="EMBL" id="MSC34724.1"/>
    </source>
</evidence>
<reference evidence="5 6" key="1">
    <citation type="journal article" date="2019" name="Nat. Med.">
        <title>A library of human gut bacterial isolates paired with longitudinal multiomics data enables mechanistic microbiome research.</title>
        <authorList>
            <person name="Poyet M."/>
            <person name="Groussin M."/>
            <person name="Gibbons S.M."/>
            <person name="Avila-Pacheco J."/>
            <person name="Jiang X."/>
            <person name="Kearney S.M."/>
            <person name="Perrotta A.R."/>
            <person name="Berdy B."/>
            <person name="Zhao S."/>
            <person name="Lieberman T.D."/>
            <person name="Swanson P.K."/>
            <person name="Smith M."/>
            <person name="Roesemann S."/>
            <person name="Alexander J.E."/>
            <person name="Rich S.A."/>
            <person name="Livny J."/>
            <person name="Vlamakis H."/>
            <person name="Clish C."/>
            <person name="Bullock K."/>
            <person name="Deik A."/>
            <person name="Scott J."/>
            <person name="Pierce K.A."/>
            <person name="Xavier R.J."/>
            <person name="Alm E.J."/>
        </authorList>
    </citation>
    <scope>NUCLEOTIDE SEQUENCE [LARGE SCALE GENOMIC DNA]</scope>
    <source>
        <strain evidence="3 5">BIOML-A4</strain>
        <strain evidence="4 6">BIOML-A5</strain>
    </source>
</reference>